<feature type="domain" description="Major facilitator superfamily (MFS) profile" evidence="27">
    <location>
        <begin position="36"/>
        <end position="466"/>
    </location>
</feature>
<keyword evidence="14" id="KW-0968">Cytoplasmic vesicle</keyword>
<dbReference type="Proteomes" id="UP001608902">
    <property type="component" value="Unassembled WGS sequence"/>
</dbReference>
<dbReference type="FunFam" id="1.20.1250.20:FF:000067">
    <property type="entry name" value="sialin isoform X2"/>
    <property type="match status" value="1"/>
</dbReference>
<keyword evidence="5" id="KW-0813">Transport</keyword>
<accession>A0ABD6EIA5</accession>
<feature type="transmembrane region" description="Helical" evidence="26">
    <location>
        <begin position="42"/>
        <end position="66"/>
    </location>
</feature>
<dbReference type="Pfam" id="PF07690">
    <property type="entry name" value="MFS_1"/>
    <property type="match status" value="1"/>
</dbReference>
<evidence type="ECO:0000256" key="18">
    <source>
        <dbReference type="ARBA" id="ARBA00051403"/>
    </source>
</evidence>
<evidence type="ECO:0000256" key="10">
    <source>
        <dbReference type="ARBA" id="ARBA00023018"/>
    </source>
</evidence>
<feature type="transmembrane region" description="Helical" evidence="26">
    <location>
        <begin position="150"/>
        <end position="173"/>
    </location>
</feature>
<keyword evidence="11 26" id="KW-0472">Membrane</keyword>
<dbReference type="PANTHER" id="PTHR11662">
    <property type="entry name" value="SOLUTE CARRIER FAMILY 17"/>
    <property type="match status" value="1"/>
</dbReference>
<evidence type="ECO:0000256" key="16">
    <source>
        <dbReference type="ARBA" id="ARBA00050554"/>
    </source>
</evidence>
<comment type="catalytic activity">
    <reaction evidence="18">
        <text>N-acetyl-L-aspartyl-L-glutamate(out) = N-acetyl-L-aspartyl-L-glutamate(in)</text>
        <dbReference type="Rhea" id="RHEA:72599"/>
        <dbReference type="ChEBI" id="CHEBI:76931"/>
    </reaction>
    <physiologicalReaction direction="left-to-right" evidence="18">
        <dbReference type="Rhea" id="RHEA:72600"/>
    </physiologicalReaction>
</comment>
<evidence type="ECO:0000256" key="17">
    <source>
        <dbReference type="ARBA" id="ARBA00050625"/>
    </source>
</evidence>
<feature type="transmembrane region" description="Helical" evidence="26">
    <location>
        <begin position="211"/>
        <end position="232"/>
    </location>
</feature>
<evidence type="ECO:0000256" key="8">
    <source>
        <dbReference type="ARBA" id="ARBA00022847"/>
    </source>
</evidence>
<evidence type="ECO:0000256" key="7">
    <source>
        <dbReference type="ARBA" id="ARBA00022692"/>
    </source>
</evidence>
<evidence type="ECO:0000256" key="2">
    <source>
        <dbReference type="ARBA" id="ARBA00004554"/>
    </source>
</evidence>
<keyword evidence="10" id="KW-0770">Synapse</keyword>
<feature type="transmembrane region" description="Helical" evidence="26">
    <location>
        <begin position="97"/>
        <end position="118"/>
    </location>
</feature>
<comment type="catalytic activity">
    <reaction evidence="15">
        <text>2 nitrate(out) + H(+)(out) = 2 nitrate(in) + H(+)(in)</text>
        <dbReference type="Rhea" id="RHEA:71539"/>
        <dbReference type="ChEBI" id="CHEBI:15378"/>
        <dbReference type="ChEBI" id="CHEBI:17632"/>
    </reaction>
    <physiologicalReaction direction="left-to-right" evidence="15">
        <dbReference type="Rhea" id="RHEA:71540"/>
    </physiologicalReaction>
</comment>
<feature type="transmembrane region" description="Helical" evidence="26">
    <location>
        <begin position="377"/>
        <end position="397"/>
    </location>
</feature>
<evidence type="ECO:0000256" key="4">
    <source>
        <dbReference type="ARBA" id="ARBA00004656"/>
    </source>
</evidence>
<protein>
    <recommendedName>
        <fullName evidence="22">Sialin</fullName>
    </recommendedName>
    <alternativeName>
        <fullName evidence="25">H(+)/nitrate cotransporter</fullName>
    </alternativeName>
    <alternativeName>
        <fullName evidence="23">H(+)/sialic acid cotransporter</fullName>
    </alternativeName>
    <alternativeName>
        <fullName evidence="24">Vesicular excitatory amino acid transporter</fullName>
    </alternativeName>
</protein>
<evidence type="ECO:0000256" key="11">
    <source>
        <dbReference type="ARBA" id="ARBA00023136"/>
    </source>
</evidence>
<feature type="transmembrane region" description="Helical" evidence="26">
    <location>
        <begin position="314"/>
        <end position="338"/>
    </location>
</feature>
<comment type="catalytic activity">
    <reaction evidence="17">
        <text>N-acetylneuraminate(in) + H(+)(in) = N-acetylneuraminate(out) + H(+)(out)</text>
        <dbReference type="Rhea" id="RHEA:28987"/>
        <dbReference type="ChEBI" id="CHEBI:15378"/>
        <dbReference type="ChEBI" id="CHEBI:35418"/>
    </reaction>
    <physiologicalReaction direction="right-to-left" evidence="17">
        <dbReference type="Rhea" id="RHEA:28989"/>
    </physiologicalReaction>
</comment>
<dbReference type="GO" id="GO:0046942">
    <property type="term" value="P:carboxylic acid transport"/>
    <property type="evidence" value="ECO:0007669"/>
    <property type="project" value="UniProtKB-ARBA"/>
</dbReference>
<evidence type="ECO:0000256" key="15">
    <source>
        <dbReference type="ARBA" id="ARBA00050101"/>
    </source>
</evidence>
<proteinExistence type="predicted"/>
<keyword evidence="13" id="KW-0458">Lysosome</keyword>
<dbReference type="CDD" id="cd17318">
    <property type="entry name" value="MFS_SLC17"/>
    <property type="match status" value="1"/>
</dbReference>
<evidence type="ECO:0000256" key="20">
    <source>
        <dbReference type="ARBA" id="ARBA00051612"/>
    </source>
</evidence>
<comment type="catalytic activity">
    <reaction evidence="20">
        <text>D-glucuronate(out) + H(+)(out) = D-glucuronate(in) + H(+)(in)</text>
        <dbReference type="Rhea" id="RHEA:72591"/>
        <dbReference type="ChEBI" id="CHEBI:15378"/>
        <dbReference type="ChEBI" id="CHEBI:58720"/>
    </reaction>
    <physiologicalReaction direction="left-to-right" evidence="20">
        <dbReference type="Rhea" id="RHEA:72592"/>
    </physiologicalReaction>
</comment>
<feature type="transmembrane region" description="Helical" evidence="26">
    <location>
        <begin position="275"/>
        <end position="294"/>
    </location>
</feature>
<evidence type="ECO:0000256" key="6">
    <source>
        <dbReference type="ARBA" id="ARBA00022475"/>
    </source>
</evidence>
<comment type="catalytic activity">
    <reaction evidence="16">
        <text>L-aspartate(out) = L-aspartate(in)</text>
        <dbReference type="Rhea" id="RHEA:66332"/>
        <dbReference type="ChEBI" id="CHEBI:29991"/>
    </reaction>
    <physiologicalReaction direction="left-to-right" evidence="16">
        <dbReference type="Rhea" id="RHEA:66333"/>
    </physiologicalReaction>
</comment>
<feature type="transmembrane region" description="Helical" evidence="26">
    <location>
        <begin position="409"/>
        <end position="431"/>
    </location>
</feature>
<dbReference type="AlphaFoldDB" id="A0ABD6EIA5"/>
<dbReference type="InterPro" id="IPR011701">
    <property type="entry name" value="MFS"/>
</dbReference>
<name>A0ABD6EIA5_9BILA</name>
<evidence type="ECO:0000256" key="21">
    <source>
        <dbReference type="ARBA" id="ARBA00056891"/>
    </source>
</evidence>
<evidence type="ECO:0000256" key="5">
    <source>
        <dbReference type="ARBA" id="ARBA00022448"/>
    </source>
</evidence>
<evidence type="ECO:0000256" key="19">
    <source>
        <dbReference type="ARBA" id="ARBA00051447"/>
    </source>
</evidence>
<evidence type="ECO:0000256" key="1">
    <source>
        <dbReference type="ARBA" id="ARBA00004432"/>
    </source>
</evidence>
<feature type="transmembrane region" description="Helical" evidence="26">
    <location>
        <begin position="125"/>
        <end position="144"/>
    </location>
</feature>
<dbReference type="InterPro" id="IPR036259">
    <property type="entry name" value="MFS_trans_sf"/>
</dbReference>
<sequence>MYRLVPVVDESDGISGGQVLRNNVIPELDGLNQKWSLRRRHLVAILAFFGFGCIYAMRANISVAIVQMTTPGMVQLEGKILNEKAEFDSWDSVTQGVILGSFFYGYIFTQIPGGYLAHRFGGKDVYVIGIFGTAIFTLLTPPLAEMGKFALIAGRFIMGLLEGVTYPAMHVIWSHWAPALEKTQLASFAFSGSYLGTVFAMPLSAMLGETFGWPSIFYFFGLFSMAWCVIWVKNISELPENDSKITTEELTLLQRETTNTNTYSVPWILIFRSKAVWAIIAAHFCENWGFYIMLTNLPRILNDLMDYRLEKAGFVAALPYFIMGVLLIVSGSFSDMLIDRYAWSVDRTRKVIGSFGFLSQALLILLASANFSADLSLISLIASIGLGGVAWSAFSVNHLDIAPQYAGHLMGLSNTIATIPGMVAPIIVGAIVTDHLVSQWRVVFYMTAAVYLLGAAVYWRFASGKLESWASDQTPFMRTVD</sequence>
<comment type="caution">
    <text evidence="28">The sequence shown here is derived from an EMBL/GenBank/DDBJ whole genome shotgun (WGS) entry which is preliminary data.</text>
</comment>
<dbReference type="PROSITE" id="PS50850">
    <property type="entry name" value="MFS"/>
    <property type="match status" value="1"/>
</dbReference>
<evidence type="ECO:0000256" key="9">
    <source>
        <dbReference type="ARBA" id="ARBA00022989"/>
    </source>
</evidence>
<organism evidence="28 29">
    <name type="scientific">Gnathostoma spinigerum</name>
    <dbReference type="NCBI Taxonomy" id="75299"/>
    <lineage>
        <taxon>Eukaryota</taxon>
        <taxon>Metazoa</taxon>
        <taxon>Ecdysozoa</taxon>
        <taxon>Nematoda</taxon>
        <taxon>Chromadorea</taxon>
        <taxon>Rhabditida</taxon>
        <taxon>Spirurina</taxon>
        <taxon>Gnathostomatomorpha</taxon>
        <taxon>Gnathostomatoidea</taxon>
        <taxon>Gnathostomatidae</taxon>
        <taxon>Gnathostoma</taxon>
    </lineage>
</organism>
<dbReference type="SUPFAM" id="SSF103473">
    <property type="entry name" value="MFS general substrate transporter"/>
    <property type="match status" value="1"/>
</dbReference>
<dbReference type="PANTHER" id="PTHR11662:SF455">
    <property type="entry name" value="GH23975P"/>
    <property type="match status" value="1"/>
</dbReference>
<evidence type="ECO:0000313" key="29">
    <source>
        <dbReference type="Proteomes" id="UP001608902"/>
    </source>
</evidence>
<keyword evidence="9 26" id="KW-1133">Transmembrane helix</keyword>
<evidence type="ECO:0000256" key="25">
    <source>
        <dbReference type="ARBA" id="ARBA00081925"/>
    </source>
</evidence>
<evidence type="ECO:0000256" key="23">
    <source>
        <dbReference type="ARBA" id="ARBA00080244"/>
    </source>
</evidence>
<dbReference type="GO" id="GO:0016323">
    <property type="term" value="C:basolateral plasma membrane"/>
    <property type="evidence" value="ECO:0007669"/>
    <property type="project" value="UniProtKB-SubCell"/>
</dbReference>
<gene>
    <name evidence="28" type="ORF">AB6A40_005685</name>
</gene>
<reference evidence="28 29" key="1">
    <citation type="submission" date="2024-08" db="EMBL/GenBank/DDBJ databases">
        <title>Gnathostoma spinigerum genome.</title>
        <authorList>
            <person name="Gonzalez-Bertolin B."/>
            <person name="Monzon S."/>
            <person name="Zaballos A."/>
            <person name="Jimenez P."/>
            <person name="Dekumyoy P."/>
            <person name="Varona S."/>
            <person name="Cuesta I."/>
            <person name="Sumanam S."/>
            <person name="Adisakwattana P."/>
            <person name="Gasser R.B."/>
            <person name="Hernandez-Gonzalez A."/>
            <person name="Young N.D."/>
            <person name="Perteguer M.J."/>
        </authorList>
    </citation>
    <scope>NUCLEOTIDE SEQUENCE [LARGE SCALE GENOMIC DNA]</scope>
    <source>
        <strain evidence="28">AL3</strain>
        <tissue evidence="28">Liver</tissue>
    </source>
</reference>
<evidence type="ECO:0000256" key="3">
    <source>
        <dbReference type="ARBA" id="ARBA00004638"/>
    </source>
</evidence>
<evidence type="ECO:0000256" key="14">
    <source>
        <dbReference type="ARBA" id="ARBA00023329"/>
    </source>
</evidence>
<keyword evidence="6" id="KW-1003">Cell membrane</keyword>
<evidence type="ECO:0000259" key="27">
    <source>
        <dbReference type="PROSITE" id="PS50850"/>
    </source>
</evidence>
<comment type="catalytic activity">
    <reaction evidence="19">
        <text>L-glutamate(out) = L-glutamate(in)</text>
        <dbReference type="Rhea" id="RHEA:66336"/>
        <dbReference type="ChEBI" id="CHEBI:29985"/>
    </reaction>
    <physiologicalReaction direction="left-to-right" evidence="19">
        <dbReference type="Rhea" id="RHEA:66337"/>
    </physiologicalReaction>
</comment>
<dbReference type="GO" id="GO:0030672">
    <property type="term" value="C:synaptic vesicle membrane"/>
    <property type="evidence" value="ECO:0007669"/>
    <property type="project" value="UniProtKB-SubCell"/>
</dbReference>
<dbReference type="Gene3D" id="1.20.1250.20">
    <property type="entry name" value="MFS general substrate transporter like domains"/>
    <property type="match status" value="2"/>
</dbReference>
<keyword evidence="29" id="KW-1185">Reference proteome</keyword>
<comment type="subcellular location">
    <subcellularLocation>
        <location evidence="2">Basolateral cell membrane</location>
        <topology evidence="2">Multi-pass membrane protein</topology>
    </subcellularLocation>
    <subcellularLocation>
        <location evidence="3">Cytoplasmic vesicle</location>
        <location evidence="3">Secretory vesicle membrane</location>
        <topology evidence="3">Multi-pass membrane protein</topology>
    </subcellularLocation>
    <subcellularLocation>
        <location evidence="1">Cytoplasmic vesicle</location>
        <location evidence="1">Secretory vesicle</location>
        <location evidence="1">Synaptic vesicle membrane</location>
    </subcellularLocation>
    <subcellularLocation>
        <location evidence="4">Lysosome membrane</location>
    </subcellularLocation>
</comment>
<evidence type="ECO:0000256" key="26">
    <source>
        <dbReference type="SAM" id="Phobius"/>
    </source>
</evidence>
<dbReference type="EMBL" id="JBGFUD010003716">
    <property type="protein sequence ID" value="MFH4978976.1"/>
    <property type="molecule type" value="Genomic_DNA"/>
</dbReference>
<evidence type="ECO:0000256" key="13">
    <source>
        <dbReference type="ARBA" id="ARBA00023228"/>
    </source>
</evidence>
<dbReference type="InterPro" id="IPR050382">
    <property type="entry name" value="MFS_Na/Anion_cotransporter"/>
</dbReference>
<dbReference type="InterPro" id="IPR020846">
    <property type="entry name" value="MFS_dom"/>
</dbReference>
<evidence type="ECO:0000256" key="12">
    <source>
        <dbReference type="ARBA" id="ARBA00023180"/>
    </source>
</evidence>
<dbReference type="FunFam" id="1.20.1250.20:FF:000003">
    <property type="entry name" value="Solute carrier family 17 member 3"/>
    <property type="match status" value="1"/>
</dbReference>
<evidence type="ECO:0000256" key="22">
    <source>
        <dbReference type="ARBA" id="ARBA00069713"/>
    </source>
</evidence>
<keyword evidence="12" id="KW-0325">Glycoprotein</keyword>
<keyword evidence="8" id="KW-0769">Symport</keyword>
<feature type="transmembrane region" description="Helical" evidence="26">
    <location>
        <begin position="350"/>
        <end position="371"/>
    </location>
</feature>
<dbReference type="GO" id="GO:0005765">
    <property type="term" value="C:lysosomal membrane"/>
    <property type="evidence" value="ECO:0007669"/>
    <property type="project" value="UniProtKB-SubCell"/>
</dbReference>
<evidence type="ECO:0000256" key="24">
    <source>
        <dbReference type="ARBA" id="ARBA00081195"/>
    </source>
</evidence>
<feature type="transmembrane region" description="Helical" evidence="26">
    <location>
        <begin position="185"/>
        <end position="205"/>
    </location>
</feature>
<evidence type="ECO:0000313" key="28">
    <source>
        <dbReference type="EMBL" id="MFH4978976.1"/>
    </source>
</evidence>
<feature type="transmembrane region" description="Helical" evidence="26">
    <location>
        <begin position="443"/>
        <end position="461"/>
    </location>
</feature>
<keyword evidence="7 26" id="KW-0812">Transmembrane</keyword>
<dbReference type="GO" id="GO:0015293">
    <property type="term" value="F:symporter activity"/>
    <property type="evidence" value="ECO:0007669"/>
    <property type="project" value="UniProtKB-KW"/>
</dbReference>
<comment type="function">
    <text evidence="21">Receptor for CM101, a polysaccharide produced by group B Streptococcus with antipathoangiogenic properties.</text>
</comment>